<keyword evidence="1" id="KW-1133">Transmembrane helix</keyword>
<evidence type="ECO:0008006" key="5">
    <source>
        <dbReference type="Google" id="ProtNLM"/>
    </source>
</evidence>
<accession>A0A942ZYJ7</accession>
<name>A0A942ZYJ7_9FIRM</name>
<evidence type="ECO:0000256" key="1">
    <source>
        <dbReference type="SAM" id="Phobius"/>
    </source>
</evidence>
<protein>
    <recommendedName>
        <fullName evidence="5">Ig-like domain-containing protein</fullName>
    </recommendedName>
</protein>
<reference evidence="3" key="1">
    <citation type="submission" date="2021-02" db="EMBL/GenBank/DDBJ databases">
        <title>Infant gut strain persistence is associated with maternal origin, phylogeny, and functional potential including surface adhesion and iron acquisition.</title>
        <authorList>
            <person name="Lou Y.C."/>
        </authorList>
    </citation>
    <scope>NUCLEOTIDE SEQUENCE</scope>
    <source>
        <strain evidence="3">L3_108_103G1_dasL3_108_103G1_concoct_2</strain>
    </source>
</reference>
<evidence type="ECO:0000313" key="4">
    <source>
        <dbReference type="Proteomes" id="UP000753219"/>
    </source>
</evidence>
<evidence type="ECO:0000256" key="2">
    <source>
        <dbReference type="SAM" id="SignalP"/>
    </source>
</evidence>
<comment type="caution">
    <text evidence="3">The sequence shown here is derived from an EMBL/GenBank/DDBJ whole genome shotgun (WGS) entry which is preliminary data.</text>
</comment>
<gene>
    <name evidence="3" type="ORF">KHZ85_00665</name>
</gene>
<dbReference type="AlphaFoldDB" id="A0A942ZYJ7"/>
<dbReference type="Proteomes" id="UP000753219">
    <property type="component" value="Unassembled WGS sequence"/>
</dbReference>
<feature type="signal peptide" evidence="2">
    <location>
        <begin position="1"/>
        <end position="27"/>
    </location>
</feature>
<organism evidence="3 4">
    <name type="scientific">Amedibacillus dolichus</name>
    <dbReference type="NCBI Taxonomy" id="31971"/>
    <lineage>
        <taxon>Bacteria</taxon>
        <taxon>Bacillati</taxon>
        <taxon>Bacillota</taxon>
        <taxon>Erysipelotrichia</taxon>
        <taxon>Erysipelotrichales</taxon>
        <taxon>Erysipelotrichaceae</taxon>
        <taxon>Amedibacillus</taxon>
    </lineage>
</organism>
<keyword evidence="1" id="KW-0472">Membrane</keyword>
<feature type="chain" id="PRO_5038013021" description="Ig-like domain-containing protein" evidence="2">
    <location>
        <begin position="28"/>
        <end position="702"/>
    </location>
</feature>
<sequence length="702" mass="82100">MKIKRVLVSLFLAMGICSFLFSNMLAAKQEDSFEVLLDQAPIQESYEQFPQVHIQVDSGTQVEDLRILLVCGEEESLLEGQWKTNEEDSWSWDTMIVKEGSFMRLQIWRADTMLYESEAFSIHLPTPKVQFSVDGQPLREEMQVYDHAIELQVHFPTQMNIEKTNFYHQNEKVELLWNENKDQARISLSKQGMYRLQYELESSQGVTAKGEMSTTLLLDFDKPQVQVFANGKALHTADRFDQEVVLRFEVMEQNLDVENSKIMINDQPISVQWTKEKDKYVSEIAWQDGTYKLSYTIVDLAKHQAAADYHDILLDTQKPKVQLKAFSKPIDQKLQVEIQMEDCNLNREESYLMIERNGVLRKLYPDWQQRDNRYFYMLEAEQEGDYQITAYAQDELAHQSSDTLSLHVDRTPPKLMLYYQNKPLKQILRSNHTLHLQPHIEDEHLRFAQLYIRKNNQIPQKLGMQTIELKAEKNQNNDYELILFAEDEAGNYSEQHFAIAIHTAMPDIVIVKDAFQQGALSTWTPEILYEGENYRVIHAALYRNHKRVDYHWREPICLPGSYQLELVVEDMFHNQRRLQKPFAFTLVSADDQVELAIGDSYTIPYMELSDMVVRVNGVRVSNPRSYRLQPKKEGTYHIEIEGINKEGKKVHKQVEIQAKSQAAKQEKYQGVWWWSILIVGMLLILGVGYVIRRKNRSILPRG</sequence>
<dbReference type="RefSeq" id="WP_278639465.1">
    <property type="nucleotide sequence ID" value="NZ_JAGZMZ010000001.1"/>
</dbReference>
<keyword evidence="2" id="KW-0732">Signal</keyword>
<proteinExistence type="predicted"/>
<keyword evidence="1" id="KW-0812">Transmembrane</keyword>
<dbReference type="EMBL" id="JAGZMZ010000001">
    <property type="protein sequence ID" value="MBS4883273.1"/>
    <property type="molecule type" value="Genomic_DNA"/>
</dbReference>
<feature type="transmembrane region" description="Helical" evidence="1">
    <location>
        <begin position="671"/>
        <end position="691"/>
    </location>
</feature>
<evidence type="ECO:0000313" key="3">
    <source>
        <dbReference type="EMBL" id="MBS4883273.1"/>
    </source>
</evidence>